<evidence type="ECO:0000259" key="6">
    <source>
        <dbReference type="PROSITE" id="PS50175"/>
    </source>
</evidence>
<evidence type="ECO:0000256" key="3">
    <source>
        <dbReference type="SAM" id="Coils"/>
    </source>
</evidence>
<feature type="compositionally biased region" description="Low complexity" evidence="4">
    <location>
        <begin position="302"/>
        <end position="313"/>
    </location>
</feature>
<evidence type="ECO:0000313" key="8">
    <source>
        <dbReference type="Proteomes" id="UP000580250"/>
    </source>
</evidence>
<dbReference type="GO" id="GO:0006508">
    <property type="term" value="P:proteolysis"/>
    <property type="evidence" value="ECO:0007669"/>
    <property type="project" value="InterPro"/>
</dbReference>
<dbReference type="Pfam" id="PF24664">
    <property type="entry name" value="Monjiviricetes_fusion"/>
    <property type="match status" value="1"/>
</dbReference>
<feature type="coiled-coil region" evidence="3">
    <location>
        <begin position="37"/>
        <end position="78"/>
    </location>
</feature>
<evidence type="ECO:0000256" key="1">
    <source>
        <dbReference type="ARBA" id="ARBA00022801"/>
    </source>
</evidence>
<dbReference type="GO" id="GO:0008270">
    <property type="term" value="F:zinc ion binding"/>
    <property type="evidence" value="ECO:0007669"/>
    <property type="project" value="UniProtKB-KW"/>
</dbReference>
<dbReference type="PROSITE" id="PS50158">
    <property type="entry name" value="ZF_CCHC"/>
    <property type="match status" value="1"/>
</dbReference>
<keyword evidence="2" id="KW-0863">Zinc-finger</keyword>
<protein>
    <submittedName>
        <fullName evidence="7">Uncharacterized protein</fullName>
    </submittedName>
</protein>
<comment type="caution">
    <text evidence="7">The sequence shown here is derived from an EMBL/GenBank/DDBJ whole genome shotgun (WGS) entry which is preliminary data.</text>
</comment>
<dbReference type="InterPro" id="IPR001878">
    <property type="entry name" value="Znf_CCHC"/>
</dbReference>
<dbReference type="Gene3D" id="2.40.70.10">
    <property type="entry name" value="Acid Proteases"/>
    <property type="match status" value="1"/>
</dbReference>
<dbReference type="SUPFAM" id="SSF57756">
    <property type="entry name" value="Retrovirus zinc finger-like domains"/>
    <property type="match status" value="1"/>
</dbReference>
<dbReference type="InterPro" id="IPR021109">
    <property type="entry name" value="Peptidase_aspartic_dom_sf"/>
</dbReference>
<dbReference type="EMBL" id="CAJEWN010001067">
    <property type="protein sequence ID" value="CAD2193911.1"/>
    <property type="molecule type" value="Genomic_DNA"/>
</dbReference>
<reference evidence="7 8" key="1">
    <citation type="submission" date="2020-08" db="EMBL/GenBank/DDBJ databases">
        <authorList>
            <person name="Koutsovoulos G."/>
            <person name="Danchin GJ E."/>
        </authorList>
    </citation>
    <scope>NUCLEOTIDE SEQUENCE [LARGE SCALE GENOMIC DNA]</scope>
</reference>
<dbReference type="GO" id="GO:0004190">
    <property type="term" value="F:aspartic-type endopeptidase activity"/>
    <property type="evidence" value="ECO:0007669"/>
    <property type="project" value="InterPro"/>
</dbReference>
<dbReference type="Pfam" id="PF00098">
    <property type="entry name" value="zf-CCHC"/>
    <property type="match status" value="1"/>
</dbReference>
<feature type="compositionally biased region" description="Low complexity" evidence="4">
    <location>
        <begin position="367"/>
        <end position="388"/>
    </location>
</feature>
<accession>A0A6V7X3I2</accession>
<dbReference type="InterPro" id="IPR001995">
    <property type="entry name" value="Peptidase_A2_cat"/>
</dbReference>
<dbReference type="PANTHER" id="PTHR31524">
    <property type="match status" value="1"/>
</dbReference>
<feature type="domain" description="Peptidase A2" evidence="6">
    <location>
        <begin position="1084"/>
        <end position="1168"/>
    </location>
</feature>
<gene>
    <name evidence="7" type="ORF">MENT_LOCUS46890</name>
</gene>
<dbReference type="PROSITE" id="PS50175">
    <property type="entry name" value="ASP_PROT_RETROV"/>
    <property type="match status" value="1"/>
</dbReference>
<keyword evidence="3" id="KW-0175">Coiled coil</keyword>
<proteinExistence type="predicted"/>
<evidence type="ECO:0000256" key="4">
    <source>
        <dbReference type="SAM" id="MobiDB-lite"/>
    </source>
</evidence>
<feature type="domain" description="CCHC-type" evidence="5">
    <location>
        <begin position="286"/>
        <end position="301"/>
    </location>
</feature>
<sequence>MAGSDFDPKFFTATELNNFQTILTRLREFEKTVAHSFRTLEKRVDQIEENVKTNKNSLSGTKGSITKLRNALKNMENNFKGNLNLAVPQNESEDETEINDEVDLDLTLGAEIKMGDPFLNGGSFISGYDGNPSISFSKWIEKFKDILSLITTPLTEEQKLARLRFCLNGQARAVYDSINPAPTRLEDTIVFLKNRFENGNTKIIARQTLSICKQAPGEPVFDFSNRLNEAVKSQRPTDYVGAYELAQHFELLLSARKPAINISMSELAEKVDALVVSKNKPDVVTCYSCRKPGHIARYCTENPRNINGNRNSNYDPRVNYGPRNFENRPRYENNARPNYNGGYQNNNRYSNRREGNNYRQYNNRQTSSQNNYRNYGNYQNRRGNSNSRENSRSSERGSTPRVRFQRRSSPGIKAVSPILFMFIALLSVLCCAAAQNPMICLNNSPTSLWKFPEDPICPSWRPSESPVPLNLYVYRANTLEYKTPATVCKCIKSKISRRLGVFGSKYEEIETENINVPISLCTKMKETNNSQAGKLFEKNGNLRATNNSLEVGWNIWPLGIAWSTKEVINCYVYETVVFTHFGVDSLNTPIGSCPECNYKSGTCKCSQGSLVWTPDKTQQCAFIPIANWRGEFASRIWISEFNEFALTFENITKKIDCSQKEMIITDQGYAISKDEYKIVLNLINRSENSRHKREAVSSKLIESDVVKLTGVVYSPQLESQLTALSTKLTRTTQKLFAESVRQICNTLQAVADQTLALAAANPTLLARYFLKIDYITARLVTEKIMEIRPCYPIQDQEIHFNWRQGFCFDRLPVSFNLHGHEKHGFLDTKTLIIHSSAGESDCDINKYMYVTLNGRTILYDQSTGDQKEISEEGIKKIARFGKIDLPDMGITIFKNKILTNLTEIYSPEHFSETIETAAITHEITRLTSKGSLWQNPSTRTEAFAANIVAKGLFAFLTGGIFSINQVWVFICCCYVTLQFLVQFILPAILAQTIGYLNVGERIFQYISKRNRTKRERNEEITLNEFKSRPGKYDKTLPISQRWPSQHFEEEKQKVPEIKNAEIMIAGFECDENMRILVEINGIKLICLLDTGAHVTLIGQKTARRLKVTDLYQPDFSGVIGIGNNIIPALGQAKIKIKIANIEIQTKVTIVKDEVNKNGSYSGIIGRETLKKLPFALNFRTGELINLYNPEVFLPRKRKSISLFCAN</sequence>
<dbReference type="OrthoDB" id="8193998at2759"/>
<dbReference type="PANTHER" id="PTHR31524:SF2">
    <property type="entry name" value="PROTEIN CBG10426"/>
    <property type="match status" value="1"/>
</dbReference>
<dbReference type="GO" id="GO:0003676">
    <property type="term" value="F:nucleic acid binding"/>
    <property type="evidence" value="ECO:0007669"/>
    <property type="project" value="InterPro"/>
</dbReference>
<feature type="compositionally biased region" description="Polar residues" evidence="4">
    <location>
        <begin position="357"/>
        <end position="366"/>
    </location>
</feature>
<evidence type="ECO:0000259" key="5">
    <source>
        <dbReference type="PROSITE" id="PS50158"/>
    </source>
</evidence>
<organism evidence="7 8">
    <name type="scientific">Meloidogyne enterolobii</name>
    <name type="common">Root-knot nematode worm</name>
    <name type="synonym">Meloidogyne mayaguensis</name>
    <dbReference type="NCBI Taxonomy" id="390850"/>
    <lineage>
        <taxon>Eukaryota</taxon>
        <taxon>Metazoa</taxon>
        <taxon>Ecdysozoa</taxon>
        <taxon>Nematoda</taxon>
        <taxon>Chromadorea</taxon>
        <taxon>Rhabditida</taxon>
        <taxon>Tylenchina</taxon>
        <taxon>Tylenchomorpha</taxon>
        <taxon>Tylenchoidea</taxon>
        <taxon>Meloidogynidae</taxon>
        <taxon>Meloidogyninae</taxon>
        <taxon>Meloidogyne</taxon>
    </lineage>
</organism>
<evidence type="ECO:0000256" key="2">
    <source>
        <dbReference type="PROSITE-ProRule" id="PRU00047"/>
    </source>
</evidence>
<keyword evidence="1" id="KW-0378">Hydrolase</keyword>
<evidence type="ECO:0000313" key="7">
    <source>
        <dbReference type="EMBL" id="CAD2193911.1"/>
    </source>
</evidence>
<dbReference type="Proteomes" id="UP000580250">
    <property type="component" value="Unassembled WGS sequence"/>
</dbReference>
<dbReference type="AlphaFoldDB" id="A0A6V7X3I2"/>
<dbReference type="SUPFAM" id="SSF50630">
    <property type="entry name" value="Acid proteases"/>
    <property type="match status" value="1"/>
</dbReference>
<keyword evidence="2" id="KW-0862">Zinc</keyword>
<dbReference type="InterPro" id="IPR036875">
    <property type="entry name" value="Znf_CCHC_sf"/>
</dbReference>
<dbReference type="GO" id="GO:0019899">
    <property type="term" value="F:enzyme binding"/>
    <property type="evidence" value="ECO:0007669"/>
    <property type="project" value="UniProtKB-ARBA"/>
</dbReference>
<dbReference type="Gene3D" id="4.10.60.10">
    <property type="entry name" value="Zinc finger, CCHC-type"/>
    <property type="match status" value="1"/>
</dbReference>
<keyword evidence="2" id="KW-0479">Metal-binding</keyword>
<dbReference type="SMART" id="SM00343">
    <property type="entry name" value="ZnF_C2HC"/>
    <property type="match status" value="1"/>
</dbReference>
<name>A0A6V7X3I2_MELEN</name>
<dbReference type="CDD" id="cd00303">
    <property type="entry name" value="retropepsin_like"/>
    <property type="match status" value="1"/>
</dbReference>
<dbReference type="Pfam" id="PF13975">
    <property type="entry name" value="gag-asp_proteas"/>
    <property type="match status" value="1"/>
</dbReference>
<feature type="compositionally biased region" description="Low complexity" evidence="4">
    <location>
        <begin position="338"/>
        <end position="349"/>
    </location>
</feature>
<feature type="region of interest" description="Disordered" evidence="4">
    <location>
        <begin position="300"/>
        <end position="408"/>
    </location>
</feature>